<proteinExistence type="predicted"/>
<dbReference type="InterPro" id="IPR025326">
    <property type="entry name" value="DUF4232"/>
</dbReference>
<organism evidence="4">
    <name type="scientific">Kitasatospora sp. CMC57</name>
    <dbReference type="NCBI Taxonomy" id="3231513"/>
    <lineage>
        <taxon>Bacteria</taxon>
        <taxon>Bacillati</taxon>
        <taxon>Actinomycetota</taxon>
        <taxon>Actinomycetes</taxon>
        <taxon>Kitasatosporales</taxon>
        <taxon>Streptomycetaceae</taxon>
        <taxon>Kitasatospora</taxon>
    </lineage>
</organism>
<dbReference type="Pfam" id="PF14016">
    <property type="entry name" value="DUF4232"/>
    <property type="match status" value="1"/>
</dbReference>
<feature type="signal peptide" evidence="2">
    <location>
        <begin position="1"/>
        <end position="26"/>
    </location>
</feature>
<sequence>MRRSFSALPVLLAAALTLTACGSQVAGPGSRGGVVSAEPLPRAPSCGGPSGSATPRPLGESSDLEKDGVRITAVRGVCADFEVTNHEAGPLVYSISFAFLSATGTALATPKQAVRSVGPGETVKGTVVAGTASPSNSPRRVRIAKVRSVPTAEAPAEAGACPPSGMRIRADEGDAAMGLRVVGLHLDNCGTATIGLNGYPRLQILDDRHTVVDGVQVVQGGGAIASGTGADGTPEPLAVQPGERARATVVWRNTVELGVQDPVNAPYLRVRATPGADPVMVIPELDLGTTGRLGVGPWTADRT</sequence>
<evidence type="ECO:0000259" key="3">
    <source>
        <dbReference type="Pfam" id="PF14016"/>
    </source>
</evidence>
<dbReference type="PROSITE" id="PS51257">
    <property type="entry name" value="PROKAR_LIPOPROTEIN"/>
    <property type="match status" value="1"/>
</dbReference>
<gene>
    <name evidence="4" type="ORF">KCMC57_60470</name>
</gene>
<feature type="chain" id="PRO_5044289277" evidence="2">
    <location>
        <begin position="27"/>
        <end position="303"/>
    </location>
</feature>
<keyword evidence="2" id="KW-0732">Signal</keyword>
<name>A0AB33K7M9_9ACTN</name>
<evidence type="ECO:0000256" key="2">
    <source>
        <dbReference type="SAM" id="SignalP"/>
    </source>
</evidence>
<protein>
    <submittedName>
        <fullName evidence="4">DUF4232 domain-containing protein</fullName>
    </submittedName>
</protein>
<feature type="region of interest" description="Disordered" evidence="1">
    <location>
        <begin position="30"/>
        <end position="64"/>
    </location>
</feature>
<evidence type="ECO:0000256" key="1">
    <source>
        <dbReference type="SAM" id="MobiDB-lite"/>
    </source>
</evidence>
<accession>A0AB33K7M9</accession>
<dbReference type="AlphaFoldDB" id="A0AB33K7M9"/>
<reference evidence="4" key="1">
    <citation type="submission" date="2024-07" db="EMBL/GenBank/DDBJ databases">
        <title>Complete genome sequences of cellulolytic bacteria, Kitasatospora sp. CMC57 and Streptomyces sp. CMC78, isolated from Japanese agricultural soil.</title>
        <authorList>
            <person name="Hashimoto T."/>
            <person name="Ito M."/>
            <person name="Iwamoto M."/>
            <person name="Fukahori D."/>
            <person name="Shoda T."/>
            <person name="Sakoda M."/>
            <person name="Morohoshi T."/>
            <person name="Mitsuboshi M."/>
            <person name="Nishizawa T."/>
        </authorList>
    </citation>
    <scope>NUCLEOTIDE SEQUENCE</scope>
    <source>
        <strain evidence="4">CMC57</strain>
    </source>
</reference>
<evidence type="ECO:0000313" key="4">
    <source>
        <dbReference type="EMBL" id="BFP49679.1"/>
    </source>
</evidence>
<dbReference type="EMBL" id="AP035881">
    <property type="protein sequence ID" value="BFP49679.1"/>
    <property type="molecule type" value="Genomic_DNA"/>
</dbReference>
<feature type="domain" description="DUF4232" evidence="3">
    <location>
        <begin position="161"/>
        <end position="299"/>
    </location>
</feature>